<organism evidence="2">
    <name type="scientific">Spongospora subterranea</name>
    <dbReference type="NCBI Taxonomy" id="70186"/>
    <lineage>
        <taxon>Eukaryota</taxon>
        <taxon>Sar</taxon>
        <taxon>Rhizaria</taxon>
        <taxon>Endomyxa</taxon>
        <taxon>Phytomyxea</taxon>
        <taxon>Plasmodiophorida</taxon>
        <taxon>Plasmodiophoridae</taxon>
        <taxon>Spongospora</taxon>
    </lineage>
</organism>
<feature type="region of interest" description="Disordered" evidence="1">
    <location>
        <begin position="368"/>
        <end position="396"/>
    </location>
</feature>
<dbReference type="InterPro" id="IPR011993">
    <property type="entry name" value="PH-like_dom_sf"/>
</dbReference>
<evidence type="ECO:0000313" key="2">
    <source>
        <dbReference type="EMBL" id="CRZ01308.1"/>
    </source>
</evidence>
<proteinExistence type="predicted"/>
<dbReference type="AlphaFoldDB" id="A0A0H5QH66"/>
<feature type="compositionally biased region" description="Basic residues" evidence="1">
    <location>
        <begin position="136"/>
        <end position="146"/>
    </location>
</feature>
<feature type="region of interest" description="Disordered" evidence="1">
    <location>
        <begin position="136"/>
        <end position="160"/>
    </location>
</feature>
<dbReference type="SUPFAM" id="SSF50729">
    <property type="entry name" value="PH domain-like"/>
    <property type="match status" value="1"/>
</dbReference>
<accession>A0A0H5QH66</accession>
<evidence type="ECO:0000256" key="1">
    <source>
        <dbReference type="SAM" id="MobiDB-lite"/>
    </source>
</evidence>
<reference evidence="2" key="1">
    <citation type="submission" date="2015-04" db="EMBL/GenBank/DDBJ databases">
        <title>The genome sequence of the plant pathogenic Rhizarian Plasmodiophora brassicae reveals insights in its biotrophic life cycle and the origin of chitin synthesis.</title>
        <authorList>
            <person name="Schwelm A."/>
            <person name="Fogelqvist J."/>
            <person name="Knaust A."/>
            <person name="Julke S."/>
            <person name="Lilja T."/>
            <person name="Dhandapani V."/>
            <person name="Bonilla-Rosso G."/>
            <person name="Karlsson M."/>
            <person name="Shevchenko A."/>
            <person name="Choi S.R."/>
            <person name="Kim H.G."/>
            <person name="Park J.Y."/>
            <person name="Lim Y.P."/>
            <person name="Ludwig-Muller J."/>
            <person name="Dixelius C."/>
        </authorList>
    </citation>
    <scope>NUCLEOTIDE SEQUENCE</scope>
    <source>
        <tissue evidence="2">Potato root galls</tissue>
    </source>
</reference>
<protein>
    <recommendedName>
        <fullName evidence="3">PH domain-containing protein</fullName>
    </recommendedName>
</protein>
<evidence type="ECO:0008006" key="3">
    <source>
        <dbReference type="Google" id="ProtNLM"/>
    </source>
</evidence>
<dbReference type="Gene3D" id="2.30.29.30">
    <property type="entry name" value="Pleckstrin-homology domain (PH domain)/Phosphotyrosine-binding domain (PTB)"/>
    <property type="match status" value="1"/>
</dbReference>
<name>A0A0H5QH66_9EUKA</name>
<dbReference type="EMBL" id="HACM01000866">
    <property type="protein sequence ID" value="CRZ01308.1"/>
    <property type="molecule type" value="Transcribed_RNA"/>
</dbReference>
<sequence length="415" mass="47192">MVGDARSRLTCPGWAWPDIPNDNRVASSRTSWPGIPLYPVLHLLRALLTPEFPTGRTPGPMRRDDPAVKEGRRGLSKLRRIFGEPVDDIVIKKHNNRSHHRLVPSLKRRSRSNCIIHHNRELSRVVSVRFQGVHARHRSSHHRLRSHSAPPTTSPRPTRHLYKSCLRPRPLSSTAAVVEKSEHDLDAILLQLKRGLYLLKHKANGTVKKRFFRLSADCSEVVWGKSPSRISGSMNMAEVHAIVMGPRTPGFSNFDWNTGVPWLCLSVIGEKKYLDFECSKIDEVRSMITGLQSCAPLSYEFMNYGRMLWVRCIIRAIQMARRAGIYTLDVFRNLEVKAKMEARDRRIQSLIVACFRNHARVPLTEITPGETSPSASWRKLAHSPNPSDVGRKKTETTNKYESMKLSCGLISPRKV</sequence>